<evidence type="ECO:0000313" key="2">
    <source>
        <dbReference type="EMBL" id="OWO97381.1"/>
    </source>
</evidence>
<name>A0A218YTP4_9HELO</name>
<proteinExistence type="predicted"/>
<protein>
    <submittedName>
        <fullName evidence="2">Uncharacterized protein</fullName>
    </submittedName>
</protein>
<gene>
    <name evidence="2" type="ORF">B2J93_3081</name>
</gene>
<evidence type="ECO:0000256" key="1">
    <source>
        <dbReference type="SAM" id="MobiDB-lite"/>
    </source>
</evidence>
<dbReference type="Proteomes" id="UP000242519">
    <property type="component" value="Unassembled WGS sequence"/>
</dbReference>
<sequence>MASPSPIPAVAATASKTRPRRQSRFTEGVPVTGGEGAQQSSSTHDLLLSFLLQQDELEERKRKARSDSSVSNASTDSFSFSFRRTTSSSHGGQSPVRPDFGVPERNIGSRSIVFGRKSADMARRSLDERPRESVAESVATKFKGRLRALTGGRERYVKPAPGT</sequence>
<reference evidence="2 3" key="1">
    <citation type="submission" date="2017-04" db="EMBL/GenBank/DDBJ databases">
        <title>Draft genome sequence of Marssonina coronaria NL1: causal agent of apple blotch.</title>
        <authorList>
            <person name="Cheng Q."/>
        </authorList>
    </citation>
    <scope>NUCLEOTIDE SEQUENCE [LARGE SCALE GENOMIC DNA]</scope>
    <source>
        <strain evidence="2 3">NL1</strain>
    </source>
</reference>
<evidence type="ECO:0000313" key="3">
    <source>
        <dbReference type="Proteomes" id="UP000242519"/>
    </source>
</evidence>
<dbReference type="InParanoid" id="A0A218YTP4"/>
<dbReference type="AlphaFoldDB" id="A0A218YTP4"/>
<accession>A0A218YTP4</accession>
<feature type="region of interest" description="Disordered" evidence="1">
    <location>
        <begin position="1"/>
        <end position="45"/>
    </location>
</feature>
<organism evidence="2 3">
    <name type="scientific">Diplocarpon coronariae</name>
    <dbReference type="NCBI Taxonomy" id="2795749"/>
    <lineage>
        <taxon>Eukaryota</taxon>
        <taxon>Fungi</taxon>
        <taxon>Dikarya</taxon>
        <taxon>Ascomycota</taxon>
        <taxon>Pezizomycotina</taxon>
        <taxon>Leotiomycetes</taxon>
        <taxon>Helotiales</taxon>
        <taxon>Drepanopezizaceae</taxon>
        <taxon>Diplocarpon</taxon>
    </lineage>
</organism>
<dbReference type="EMBL" id="MZNU01000443">
    <property type="protein sequence ID" value="OWO97381.1"/>
    <property type="molecule type" value="Genomic_DNA"/>
</dbReference>
<feature type="region of interest" description="Disordered" evidence="1">
    <location>
        <begin position="58"/>
        <end position="106"/>
    </location>
</feature>
<comment type="caution">
    <text evidence="2">The sequence shown here is derived from an EMBL/GenBank/DDBJ whole genome shotgun (WGS) entry which is preliminary data.</text>
</comment>
<dbReference type="OrthoDB" id="3536671at2759"/>
<feature type="compositionally biased region" description="Low complexity" evidence="1">
    <location>
        <begin position="67"/>
        <end position="89"/>
    </location>
</feature>
<keyword evidence="3" id="KW-1185">Reference proteome</keyword>